<feature type="domain" description="Bacillithiol biosynthesis BshC N-terminal Rossmann-like" evidence="3">
    <location>
        <begin position="4"/>
        <end position="366"/>
    </location>
</feature>
<evidence type="ECO:0000256" key="2">
    <source>
        <dbReference type="HAMAP-Rule" id="MF_01867"/>
    </source>
</evidence>
<dbReference type="InterPro" id="IPR011199">
    <property type="entry name" value="Bacillithiol_biosynth_BshC"/>
</dbReference>
<name>A0A841H4J2_9BACT</name>
<proteinExistence type="inferred from homology"/>
<comment type="caution">
    <text evidence="5">The sequence shown here is derived from an EMBL/GenBank/DDBJ whole genome shotgun (WGS) entry which is preliminary data.</text>
</comment>
<dbReference type="EC" id="6.-.-.-" evidence="2"/>
<evidence type="ECO:0000256" key="1">
    <source>
        <dbReference type="ARBA" id="ARBA00022598"/>
    </source>
</evidence>
<dbReference type="Proteomes" id="UP000582837">
    <property type="component" value="Unassembled WGS sequence"/>
</dbReference>
<dbReference type="RefSeq" id="WP_170036976.1">
    <property type="nucleotide sequence ID" value="NZ_JABDTL010000002.1"/>
</dbReference>
<evidence type="ECO:0000259" key="4">
    <source>
        <dbReference type="Pfam" id="PF24850"/>
    </source>
</evidence>
<protein>
    <recommendedName>
        <fullName evidence="2">Putative cysteine ligase BshC</fullName>
        <ecNumber evidence="2">6.-.-.-</ecNumber>
    </recommendedName>
</protein>
<reference evidence="5 6" key="1">
    <citation type="submission" date="2020-08" db="EMBL/GenBank/DDBJ databases">
        <title>Genomic Encyclopedia of Type Strains, Phase IV (KMG-IV): sequencing the most valuable type-strain genomes for metagenomic binning, comparative biology and taxonomic classification.</title>
        <authorList>
            <person name="Goeker M."/>
        </authorList>
    </citation>
    <scope>NUCLEOTIDE SEQUENCE [LARGE SCALE GENOMIC DNA]</scope>
    <source>
        <strain evidence="5 6">DSM 29007</strain>
    </source>
</reference>
<dbReference type="HAMAP" id="MF_01867">
    <property type="entry name" value="BshC"/>
    <property type="match status" value="1"/>
</dbReference>
<comment type="similarity">
    <text evidence="2">Belongs to the BshC family.</text>
</comment>
<dbReference type="GO" id="GO:0016874">
    <property type="term" value="F:ligase activity"/>
    <property type="evidence" value="ECO:0007669"/>
    <property type="project" value="UniProtKB-UniRule"/>
</dbReference>
<dbReference type="InterPro" id="IPR055399">
    <property type="entry name" value="CC_BshC"/>
</dbReference>
<evidence type="ECO:0000313" key="6">
    <source>
        <dbReference type="Proteomes" id="UP000582837"/>
    </source>
</evidence>
<gene>
    <name evidence="2" type="primary">bshC</name>
    <name evidence="5" type="ORF">HNQ61_004549</name>
</gene>
<evidence type="ECO:0000259" key="3">
    <source>
        <dbReference type="Pfam" id="PF10079"/>
    </source>
</evidence>
<dbReference type="EMBL" id="JACHIA010000019">
    <property type="protein sequence ID" value="MBB6072883.1"/>
    <property type="molecule type" value="Genomic_DNA"/>
</dbReference>
<dbReference type="Pfam" id="PF10079">
    <property type="entry name" value="Rossmann-like_BshC"/>
    <property type="match status" value="1"/>
</dbReference>
<dbReference type="InterPro" id="IPR055398">
    <property type="entry name" value="Rossmann-like_BshC"/>
</dbReference>
<sequence>MRGNRLAMDYLAGVPEAAHFFSGHPNDLQSFRAKLDEVTRRFGRAEREAAAAAVHPTSDSARERLARFVEEGGAMVTTGQQTGLFTGPLYTIHKILTAIRLAEALERELGTIVLPVFWCASEDHDLAEANHTFAVDADGALRRFAVAATVDRPVPMSEMRLGTDIESVSAEYGEVVAALGGTGVDLTSFSGPYRTGETVAGAFRRMVEQLFAGFDLLVTDAADPALKQISVPVLRAAVAQASQHERLLAERTEALEAAGYAPQVTLVADAANVFHHGPAGRERLVRAGRGWAAPEARIRWTPEEVDARIVAEPGSFSPNVLLRPVVESAVFPTLAYVGGPAEVAYFAQINPLFGAMGMLPPVAWPRFSARLVPDDVAEAAAELGLTDAELALPEHELVSLVARRRLAPEIAERLGALRTAIVDGFGAVMDASAGVDANLELAIGARRDRALLAAADAERKILAHAKRSDRGVTHLLPLVRNTLMPFGAPQERSLNLLPFLAMRPTLLRDLAERMEIRLGVDAAHPEKMPDGAVHAPAQPQTR</sequence>
<keyword evidence="1 2" id="KW-0436">Ligase</keyword>
<dbReference type="NCBIfam" id="TIGR03998">
    <property type="entry name" value="thiol_BshC"/>
    <property type="match status" value="1"/>
</dbReference>
<organism evidence="5 6">
    <name type="scientific">Longimicrobium terrae</name>
    <dbReference type="NCBI Taxonomy" id="1639882"/>
    <lineage>
        <taxon>Bacteria</taxon>
        <taxon>Pseudomonadati</taxon>
        <taxon>Gemmatimonadota</taxon>
        <taxon>Longimicrobiia</taxon>
        <taxon>Longimicrobiales</taxon>
        <taxon>Longimicrobiaceae</taxon>
        <taxon>Longimicrobium</taxon>
    </lineage>
</organism>
<keyword evidence="6" id="KW-1185">Reference proteome</keyword>
<dbReference type="Pfam" id="PF24850">
    <property type="entry name" value="CC_BshC"/>
    <property type="match status" value="1"/>
</dbReference>
<feature type="domain" description="Bacillithiol biosynthesis BshC C-terminal coiled-coil" evidence="4">
    <location>
        <begin position="371"/>
        <end position="513"/>
    </location>
</feature>
<accession>A0A841H4J2</accession>
<evidence type="ECO:0000313" key="5">
    <source>
        <dbReference type="EMBL" id="MBB6072883.1"/>
    </source>
</evidence>
<dbReference type="AlphaFoldDB" id="A0A841H4J2"/>